<feature type="non-terminal residue" evidence="2">
    <location>
        <position position="1"/>
    </location>
</feature>
<dbReference type="EMBL" id="CAJOBA010109338">
    <property type="protein sequence ID" value="CAF4548377.1"/>
    <property type="molecule type" value="Genomic_DNA"/>
</dbReference>
<evidence type="ECO:0000256" key="1">
    <source>
        <dbReference type="SAM" id="MobiDB-lite"/>
    </source>
</evidence>
<feature type="region of interest" description="Disordered" evidence="1">
    <location>
        <begin position="1"/>
        <end position="28"/>
    </location>
</feature>
<proteinExistence type="predicted"/>
<feature type="compositionally biased region" description="Low complexity" evidence="1">
    <location>
        <begin position="16"/>
        <end position="28"/>
    </location>
</feature>
<dbReference type="Proteomes" id="UP000682733">
    <property type="component" value="Unassembled WGS sequence"/>
</dbReference>
<evidence type="ECO:0000313" key="2">
    <source>
        <dbReference type="EMBL" id="CAF4548377.1"/>
    </source>
</evidence>
<comment type="caution">
    <text evidence="2">The sequence shown here is derived from an EMBL/GenBank/DDBJ whole genome shotgun (WGS) entry which is preliminary data.</text>
</comment>
<evidence type="ECO:0000313" key="3">
    <source>
        <dbReference type="Proteomes" id="UP000682733"/>
    </source>
</evidence>
<feature type="non-terminal residue" evidence="2">
    <location>
        <position position="117"/>
    </location>
</feature>
<sequence length="117" mass="12707">LTEFPKVDISDDSDDNLSIPSNNTLSHSVSSTLSVSPSLIESLTLNNNGTFENNKTAAHISNALAHHHHHTFHRTQTKQNSFDSATTPSLSMTTTNSNDCNELSISPTLSPQSLIEF</sequence>
<name>A0A8S2YGI5_9BILA</name>
<organism evidence="2 3">
    <name type="scientific">Didymodactylos carnosus</name>
    <dbReference type="NCBI Taxonomy" id="1234261"/>
    <lineage>
        <taxon>Eukaryota</taxon>
        <taxon>Metazoa</taxon>
        <taxon>Spiralia</taxon>
        <taxon>Gnathifera</taxon>
        <taxon>Rotifera</taxon>
        <taxon>Eurotatoria</taxon>
        <taxon>Bdelloidea</taxon>
        <taxon>Philodinida</taxon>
        <taxon>Philodinidae</taxon>
        <taxon>Didymodactylos</taxon>
    </lineage>
</organism>
<dbReference type="AlphaFoldDB" id="A0A8S2YGI5"/>
<protein>
    <submittedName>
        <fullName evidence="2">Uncharacterized protein</fullName>
    </submittedName>
</protein>
<feature type="compositionally biased region" description="Polar residues" evidence="1">
    <location>
        <begin position="77"/>
        <end position="99"/>
    </location>
</feature>
<reference evidence="2" key="1">
    <citation type="submission" date="2021-02" db="EMBL/GenBank/DDBJ databases">
        <authorList>
            <person name="Nowell W R."/>
        </authorList>
    </citation>
    <scope>NUCLEOTIDE SEQUENCE</scope>
</reference>
<accession>A0A8S2YGI5</accession>
<feature type="region of interest" description="Disordered" evidence="1">
    <location>
        <begin position="74"/>
        <end position="99"/>
    </location>
</feature>
<gene>
    <name evidence="2" type="ORF">TMI583_LOCUS49576</name>
</gene>